<evidence type="ECO:0000256" key="1">
    <source>
        <dbReference type="SAM" id="MobiDB-lite"/>
    </source>
</evidence>
<dbReference type="RefSeq" id="WP_045137647.1">
    <property type="nucleotide sequence ID" value="NZ_CP150714.1"/>
</dbReference>
<gene>
    <name evidence="2" type="ORF">UA45_01500</name>
</gene>
<reference evidence="2 3" key="1">
    <citation type="submission" date="2015-02" db="EMBL/GenBank/DDBJ databases">
        <title>Whole genome shotgun sequencing of cultured foodborne pathogen.</title>
        <authorList>
            <person name="Timme R."/>
            <person name="Allard M.W."/>
            <person name="Strain E."/>
            <person name="Evans P.S."/>
            <person name="Brown E."/>
        </authorList>
    </citation>
    <scope>NUCLEOTIDE SEQUENCE [LARGE SCALE GENOMIC DNA]</scope>
    <source>
        <strain evidence="2 3">GCSL-TSO-24</strain>
    </source>
</reference>
<evidence type="ECO:0000313" key="2">
    <source>
        <dbReference type="EMBL" id="KJF79101.1"/>
    </source>
</evidence>
<dbReference type="AlphaFoldDB" id="A0A0D8LDB3"/>
<organism evidence="2 3">
    <name type="scientific">Morganella morganii</name>
    <name type="common">Proteus morganii</name>
    <dbReference type="NCBI Taxonomy" id="582"/>
    <lineage>
        <taxon>Bacteria</taxon>
        <taxon>Pseudomonadati</taxon>
        <taxon>Pseudomonadota</taxon>
        <taxon>Gammaproteobacteria</taxon>
        <taxon>Enterobacterales</taxon>
        <taxon>Morganellaceae</taxon>
        <taxon>Morganella</taxon>
    </lineage>
</organism>
<accession>A0A0D8LDB3</accession>
<name>A0A0D8LDB3_MORMO</name>
<sequence length="151" mass="17443">MMKIPAKVSQKSKPAKMTKNGGVNSSTMPDIDISQMVNSLSQLANATMGYASEKERTEQVKAQSLRDMHLSNNEVEIALRQQSIRHDELITERMVLENSRQKTDKKHEEWMRDYEMREKTIELLRERIRQGVATVADLEMLERLHTPSSDQ</sequence>
<proteinExistence type="predicted"/>
<protein>
    <submittedName>
        <fullName evidence="2">Uncharacterized protein</fullName>
    </submittedName>
</protein>
<dbReference type="EMBL" id="JZSH01000007">
    <property type="protein sequence ID" value="KJF79101.1"/>
    <property type="molecule type" value="Genomic_DNA"/>
</dbReference>
<evidence type="ECO:0000313" key="3">
    <source>
        <dbReference type="Proteomes" id="UP000032582"/>
    </source>
</evidence>
<dbReference type="PATRIC" id="fig|582.24.peg.460"/>
<feature type="region of interest" description="Disordered" evidence="1">
    <location>
        <begin position="1"/>
        <end position="30"/>
    </location>
</feature>
<comment type="caution">
    <text evidence="2">The sequence shown here is derived from an EMBL/GenBank/DDBJ whole genome shotgun (WGS) entry which is preliminary data.</text>
</comment>
<dbReference type="Proteomes" id="UP000032582">
    <property type="component" value="Unassembled WGS sequence"/>
</dbReference>